<evidence type="ECO:0000313" key="2">
    <source>
        <dbReference type="Proteomes" id="UP000824115"/>
    </source>
</evidence>
<reference evidence="1" key="1">
    <citation type="journal article" date="2021" name="PeerJ">
        <title>Extensive microbial diversity within the chicken gut microbiome revealed by metagenomics and culture.</title>
        <authorList>
            <person name="Gilroy R."/>
            <person name="Ravi A."/>
            <person name="Getino M."/>
            <person name="Pursley I."/>
            <person name="Horton D.L."/>
            <person name="Alikhan N.F."/>
            <person name="Baker D."/>
            <person name="Gharbi K."/>
            <person name="Hall N."/>
            <person name="Watson M."/>
            <person name="Adriaenssens E.M."/>
            <person name="Foster-Nyarko E."/>
            <person name="Jarju S."/>
            <person name="Secka A."/>
            <person name="Antonio M."/>
            <person name="Oren A."/>
            <person name="Chaudhuri R.R."/>
            <person name="La Ragione R."/>
            <person name="Hildebrand F."/>
            <person name="Pallen M.J."/>
        </authorList>
    </citation>
    <scope>NUCLEOTIDE SEQUENCE</scope>
    <source>
        <strain evidence="1">Gambia16-554</strain>
    </source>
</reference>
<dbReference type="PROSITE" id="PS51257">
    <property type="entry name" value="PROKAR_LIPOPROTEIN"/>
    <property type="match status" value="1"/>
</dbReference>
<protein>
    <recommendedName>
        <fullName evidence="3">Lipoprotein</fullName>
    </recommendedName>
</protein>
<evidence type="ECO:0000313" key="1">
    <source>
        <dbReference type="EMBL" id="HIZ85426.1"/>
    </source>
</evidence>
<proteinExistence type="predicted"/>
<organism evidence="1 2">
    <name type="scientific">Candidatus Coprenecus stercoravium</name>
    <dbReference type="NCBI Taxonomy" id="2840735"/>
    <lineage>
        <taxon>Bacteria</taxon>
        <taxon>Pseudomonadati</taxon>
        <taxon>Bacteroidota</taxon>
        <taxon>Bacteroidia</taxon>
        <taxon>Bacteroidales</taxon>
        <taxon>Rikenellaceae</taxon>
        <taxon>Rikenellaceae incertae sedis</taxon>
        <taxon>Candidatus Coprenecus</taxon>
    </lineage>
</organism>
<comment type="caution">
    <text evidence="1">The sequence shown here is derived from an EMBL/GenBank/DDBJ whole genome shotgun (WGS) entry which is preliminary data.</text>
</comment>
<name>A0A9D2GPT3_9BACT</name>
<dbReference type="Proteomes" id="UP000824115">
    <property type="component" value="Unassembled WGS sequence"/>
</dbReference>
<dbReference type="AlphaFoldDB" id="A0A9D2GPT3"/>
<dbReference type="EMBL" id="DXAW01000056">
    <property type="protein sequence ID" value="HIZ85426.1"/>
    <property type="molecule type" value="Genomic_DNA"/>
</dbReference>
<evidence type="ECO:0008006" key="3">
    <source>
        <dbReference type="Google" id="ProtNLM"/>
    </source>
</evidence>
<feature type="non-terminal residue" evidence="1">
    <location>
        <position position="189"/>
    </location>
</feature>
<reference evidence="1" key="2">
    <citation type="submission" date="2021-04" db="EMBL/GenBank/DDBJ databases">
        <authorList>
            <person name="Gilroy R."/>
        </authorList>
    </citation>
    <scope>NUCLEOTIDE SEQUENCE</scope>
    <source>
        <strain evidence="1">Gambia16-554</strain>
    </source>
</reference>
<sequence length="189" mass="20999">MMKRIPTVMLAAATMIMSGCNENNNGNQQKTMSNISEETVNRTVQAIVEKCPQADQALVQKGVAQAAALWRAEDGTEVEFGQFATESYAATPEDRKVLFDKLSAAFETLYGTSNQVAVRLQAPLHLTGPEITGIDYILGAFDPYSHLSDDLFANKTAFVTILNFPFYTLEEKNTLGKDWSRLEWAYARM</sequence>
<accession>A0A9D2GPT3</accession>
<gene>
    <name evidence="1" type="ORF">IAC04_02935</name>
</gene>